<comment type="subcellular location">
    <subcellularLocation>
        <location evidence="1 8">Cytoplasm</location>
    </subcellularLocation>
</comment>
<dbReference type="SMART" id="SM00841">
    <property type="entry name" value="Elong-fact-P_C"/>
    <property type="match status" value="1"/>
</dbReference>
<dbReference type="SUPFAM" id="SSF50104">
    <property type="entry name" value="Translation proteins SH3-like domain"/>
    <property type="match status" value="1"/>
</dbReference>
<dbReference type="InterPro" id="IPR001059">
    <property type="entry name" value="Transl_elong_P/YeiP_cen"/>
</dbReference>
<dbReference type="AlphaFoldDB" id="A0A923RUN5"/>
<evidence type="ECO:0000256" key="6">
    <source>
        <dbReference type="ARBA" id="ARBA00022917"/>
    </source>
</evidence>
<keyword evidence="14" id="KW-1185">Reference proteome</keyword>
<evidence type="ECO:0000259" key="12">
    <source>
        <dbReference type="SMART" id="SM01185"/>
    </source>
</evidence>
<keyword evidence="4 8" id="KW-0963">Cytoplasm</keyword>
<evidence type="ECO:0000256" key="4">
    <source>
        <dbReference type="ARBA" id="ARBA00022490"/>
    </source>
</evidence>
<dbReference type="CDD" id="cd05794">
    <property type="entry name" value="S1_EF-P_repeat_2"/>
    <property type="match status" value="1"/>
</dbReference>
<proteinExistence type="inferred from homology"/>
<comment type="pathway">
    <text evidence="2 8">Protein biosynthesis; polypeptide chain elongation.</text>
</comment>
<evidence type="ECO:0000256" key="1">
    <source>
        <dbReference type="ARBA" id="ARBA00004496"/>
    </source>
</evidence>
<dbReference type="GO" id="GO:0003746">
    <property type="term" value="F:translation elongation factor activity"/>
    <property type="evidence" value="ECO:0007669"/>
    <property type="project" value="UniProtKB-UniRule"/>
</dbReference>
<comment type="function">
    <text evidence="7 8">Involved in peptide bond synthesis. Stimulates efficient translation and peptide-bond synthesis on native or reconstituted 70S ribosomes in vitro. Probably functions indirectly by altering the affinity of the ribosome for aminoacyl-tRNA, thus increasing their reactivity as acceptors for peptidyl transferase.</text>
</comment>
<comment type="caution">
    <text evidence="13">The sequence shown here is derived from an EMBL/GenBank/DDBJ whole genome shotgun (WGS) entry which is preliminary data.</text>
</comment>
<evidence type="ECO:0000256" key="3">
    <source>
        <dbReference type="ARBA" id="ARBA00009479"/>
    </source>
</evidence>
<dbReference type="NCBIfam" id="TIGR00038">
    <property type="entry name" value="efp"/>
    <property type="match status" value="1"/>
</dbReference>
<dbReference type="PANTHER" id="PTHR30053:SF12">
    <property type="entry name" value="ELONGATION FACTOR P (EF-P) FAMILY PROTEIN"/>
    <property type="match status" value="1"/>
</dbReference>
<dbReference type="EMBL" id="JACOPL010000001">
    <property type="protein sequence ID" value="MBC5724137.1"/>
    <property type="molecule type" value="Genomic_DNA"/>
</dbReference>
<dbReference type="CDD" id="cd04470">
    <property type="entry name" value="S1_EF-P_repeat_1"/>
    <property type="match status" value="1"/>
</dbReference>
<feature type="domain" description="Elongation factor P C-terminal" evidence="11">
    <location>
        <begin position="129"/>
        <end position="184"/>
    </location>
</feature>
<evidence type="ECO:0000256" key="10">
    <source>
        <dbReference type="RuleBase" id="RU004389"/>
    </source>
</evidence>
<evidence type="ECO:0000256" key="5">
    <source>
        <dbReference type="ARBA" id="ARBA00022768"/>
    </source>
</evidence>
<evidence type="ECO:0000313" key="13">
    <source>
        <dbReference type="EMBL" id="MBC5724137.1"/>
    </source>
</evidence>
<dbReference type="Pfam" id="PF01132">
    <property type="entry name" value="EFP"/>
    <property type="match status" value="1"/>
</dbReference>
<dbReference type="InterPro" id="IPR013852">
    <property type="entry name" value="Transl_elong_P/YeiP_CS"/>
</dbReference>
<dbReference type="FunFam" id="2.30.30.30:FF:000003">
    <property type="entry name" value="Elongation factor P"/>
    <property type="match status" value="1"/>
</dbReference>
<evidence type="ECO:0000256" key="8">
    <source>
        <dbReference type="HAMAP-Rule" id="MF_00141"/>
    </source>
</evidence>
<evidence type="ECO:0000313" key="14">
    <source>
        <dbReference type="Proteomes" id="UP000606499"/>
    </source>
</evidence>
<dbReference type="PIRSF" id="PIRSF005901">
    <property type="entry name" value="EF-P"/>
    <property type="match status" value="1"/>
</dbReference>
<evidence type="ECO:0000256" key="9">
    <source>
        <dbReference type="NCBIfam" id="TIGR00038"/>
    </source>
</evidence>
<dbReference type="SMART" id="SM01185">
    <property type="entry name" value="EFP"/>
    <property type="match status" value="1"/>
</dbReference>
<evidence type="ECO:0000256" key="7">
    <source>
        <dbReference type="ARBA" id="ARBA00025469"/>
    </source>
</evidence>
<dbReference type="InterPro" id="IPR008991">
    <property type="entry name" value="Translation_prot_SH3-like_sf"/>
</dbReference>
<dbReference type="NCBIfam" id="NF001810">
    <property type="entry name" value="PRK00529.1"/>
    <property type="match status" value="1"/>
</dbReference>
<gene>
    <name evidence="8 13" type="primary">efp</name>
    <name evidence="13" type="ORF">H8S45_01430</name>
</gene>
<dbReference type="InterPro" id="IPR014722">
    <property type="entry name" value="Rib_uL2_dom2"/>
</dbReference>
<dbReference type="PANTHER" id="PTHR30053">
    <property type="entry name" value="ELONGATION FACTOR P"/>
    <property type="match status" value="1"/>
</dbReference>
<organism evidence="13 14">
    <name type="scientific">Agathobaculum faecis</name>
    <dbReference type="NCBI Taxonomy" id="2763013"/>
    <lineage>
        <taxon>Bacteria</taxon>
        <taxon>Bacillati</taxon>
        <taxon>Bacillota</taxon>
        <taxon>Clostridia</taxon>
        <taxon>Eubacteriales</taxon>
        <taxon>Butyricicoccaceae</taxon>
        <taxon>Agathobaculum</taxon>
    </lineage>
</organism>
<dbReference type="InterPro" id="IPR020599">
    <property type="entry name" value="Transl_elong_fac_P/YeiP"/>
</dbReference>
<dbReference type="Pfam" id="PF08207">
    <property type="entry name" value="EFP_N"/>
    <property type="match status" value="1"/>
</dbReference>
<keyword evidence="6 8" id="KW-0648">Protein biosynthesis</keyword>
<dbReference type="InterPro" id="IPR012340">
    <property type="entry name" value="NA-bd_OB-fold"/>
</dbReference>
<reference evidence="13" key="1">
    <citation type="submission" date="2020-08" db="EMBL/GenBank/DDBJ databases">
        <title>Genome public.</title>
        <authorList>
            <person name="Liu C."/>
            <person name="Sun Q."/>
        </authorList>
    </citation>
    <scope>NUCLEOTIDE SEQUENCE</scope>
    <source>
        <strain evidence="13">NSJ-28</strain>
    </source>
</reference>
<dbReference type="InterPro" id="IPR015365">
    <property type="entry name" value="Elong-fact-P_C"/>
</dbReference>
<evidence type="ECO:0000259" key="11">
    <source>
        <dbReference type="SMART" id="SM00841"/>
    </source>
</evidence>
<evidence type="ECO:0000256" key="2">
    <source>
        <dbReference type="ARBA" id="ARBA00004815"/>
    </source>
</evidence>
<protein>
    <recommendedName>
        <fullName evidence="8 9">Elongation factor P</fullName>
        <shortName evidence="8">EF-P</shortName>
    </recommendedName>
</protein>
<dbReference type="InterPro" id="IPR013185">
    <property type="entry name" value="Transl_elong_KOW-like"/>
</dbReference>
<dbReference type="Proteomes" id="UP000606499">
    <property type="component" value="Unassembled WGS sequence"/>
</dbReference>
<keyword evidence="5 8" id="KW-0251">Elongation factor</keyword>
<dbReference type="RefSeq" id="WP_054325979.1">
    <property type="nucleotide sequence ID" value="NZ_JACOPL010000001.1"/>
</dbReference>
<dbReference type="FunFam" id="2.40.50.140:FF:000004">
    <property type="entry name" value="Elongation factor P"/>
    <property type="match status" value="1"/>
</dbReference>
<comment type="similarity">
    <text evidence="3 8 10">Belongs to the elongation factor P family.</text>
</comment>
<dbReference type="Gene3D" id="2.40.50.140">
    <property type="entry name" value="Nucleic acid-binding proteins"/>
    <property type="match status" value="2"/>
</dbReference>
<dbReference type="FunFam" id="2.40.50.140:FF:000009">
    <property type="entry name" value="Elongation factor P"/>
    <property type="match status" value="1"/>
</dbReference>
<dbReference type="GO" id="GO:0043043">
    <property type="term" value="P:peptide biosynthetic process"/>
    <property type="evidence" value="ECO:0007669"/>
    <property type="project" value="InterPro"/>
</dbReference>
<dbReference type="GO" id="GO:0005829">
    <property type="term" value="C:cytosol"/>
    <property type="evidence" value="ECO:0007669"/>
    <property type="project" value="UniProtKB-ARBA"/>
</dbReference>
<dbReference type="HAMAP" id="MF_00141">
    <property type="entry name" value="EF_P"/>
    <property type="match status" value="1"/>
</dbReference>
<dbReference type="Gene3D" id="2.30.30.30">
    <property type="match status" value="1"/>
</dbReference>
<accession>A0A923RUN5</accession>
<dbReference type="InterPro" id="IPR011768">
    <property type="entry name" value="Transl_elongation_fac_P"/>
</dbReference>
<dbReference type="PROSITE" id="PS01275">
    <property type="entry name" value="EFP"/>
    <property type="match status" value="1"/>
</dbReference>
<name>A0A923RUN5_9FIRM</name>
<dbReference type="Pfam" id="PF09285">
    <property type="entry name" value="Elong-fact-P_C"/>
    <property type="match status" value="1"/>
</dbReference>
<feature type="domain" description="Translation elongation factor P/YeiP central" evidence="12">
    <location>
        <begin position="67"/>
        <end position="121"/>
    </location>
</feature>
<dbReference type="SUPFAM" id="SSF50249">
    <property type="entry name" value="Nucleic acid-binding proteins"/>
    <property type="match status" value="2"/>
</dbReference>
<sequence length="187" mass="21275">MMTAGEFRNGVTFEMDGQVQQVIEFQHVKPGKGAAFVRVKMKNVITGAVTERSFNPTDKYETAYVERRDMQYLYNEGDLYYFMDNETYEQIPIGKDTLGDDFRFVKENENVKVCSYKGSVFAVEAPLFVELEITETDPGFKGNTATNTLKPAVVETGATVQVPLFIEQGERIKIDTRTGEYLERCKN</sequence>